<accession>A0A699ZDD0</accession>
<protein>
    <submittedName>
        <fullName evidence="1">Uncharacterized protein</fullName>
    </submittedName>
</protein>
<keyword evidence="2" id="KW-1185">Reference proteome</keyword>
<evidence type="ECO:0000313" key="1">
    <source>
        <dbReference type="EMBL" id="GFH16988.1"/>
    </source>
</evidence>
<organism evidence="1 2">
    <name type="scientific">Haematococcus lacustris</name>
    <name type="common">Green alga</name>
    <name type="synonym">Haematococcus pluvialis</name>
    <dbReference type="NCBI Taxonomy" id="44745"/>
    <lineage>
        <taxon>Eukaryota</taxon>
        <taxon>Viridiplantae</taxon>
        <taxon>Chlorophyta</taxon>
        <taxon>core chlorophytes</taxon>
        <taxon>Chlorophyceae</taxon>
        <taxon>CS clade</taxon>
        <taxon>Chlamydomonadales</taxon>
        <taxon>Haematococcaceae</taxon>
        <taxon>Haematococcus</taxon>
    </lineage>
</organism>
<sequence>MPAGRAGRLVGVTEAYIHVRLSPNTSFGSAHIKGSVTLRGAESKLGHGVELLSDAGGRSDDCMLRYGSNLNH</sequence>
<evidence type="ECO:0000313" key="2">
    <source>
        <dbReference type="Proteomes" id="UP000485058"/>
    </source>
</evidence>
<dbReference type="Proteomes" id="UP000485058">
    <property type="component" value="Unassembled WGS sequence"/>
</dbReference>
<dbReference type="EMBL" id="BLLF01001080">
    <property type="protein sequence ID" value="GFH16988.1"/>
    <property type="molecule type" value="Genomic_DNA"/>
</dbReference>
<proteinExistence type="predicted"/>
<comment type="caution">
    <text evidence="1">The sequence shown here is derived from an EMBL/GenBank/DDBJ whole genome shotgun (WGS) entry which is preliminary data.</text>
</comment>
<reference evidence="1 2" key="1">
    <citation type="submission" date="2020-02" db="EMBL/GenBank/DDBJ databases">
        <title>Draft genome sequence of Haematococcus lacustris strain NIES-144.</title>
        <authorList>
            <person name="Morimoto D."/>
            <person name="Nakagawa S."/>
            <person name="Yoshida T."/>
            <person name="Sawayama S."/>
        </authorList>
    </citation>
    <scope>NUCLEOTIDE SEQUENCE [LARGE SCALE GENOMIC DNA]</scope>
    <source>
        <strain evidence="1 2">NIES-144</strain>
    </source>
</reference>
<name>A0A699ZDD0_HAELA</name>
<dbReference type="AlphaFoldDB" id="A0A699ZDD0"/>
<gene>
    <name evidence="1" type="ORF">HaLaN_13518</name>
</gene>